<organism evidence="1 2">
    <name type="scientific">Fimbriimonas ginsengisoli Gsoil 348</name>
    <dbReference type="NCBI Taxonomy" id="661478"/>
    <lineage>
        <taxon>Bacteria</taxon>
        <taxon>Bacillati</taxon>
        <taxon>Armatimonadota</taxon>
        <taxon>Fimbriimonadia</taxon>
        <taxon>Fimbriimonadales</taxon>
        <taxon>Fimbriimonadaceae</taxon>
        <taxon>Fimbriimonas</taxon>
    </lineage>
</organism>
<accession>A0A068NJ60</accession>
<dbReference type="PANTHER" id="PTHR30093">
    <property type="entry name" value="GENERAL SECRETION PATHWAY PROTEIN G"/>
    <property type="match status" value="1"/>
</dbReference>
<proteinExistence type="predicted"/>
<dbReference type="Pfam" id="PF07963">
    <property type="entry name" value="N_methyl"/>
    <property type="match status" value="1"/>
</dbReference>
<dbReference type="KEGG" id="fgi:OP10G_0260"/>
<dbReference type="Gene3D" id="3.30.700.10">
    <property type="entry name" value="Glycoprotein, Type 4 Pilin"/>
    <property type="match status" value="1"/>
</dbReference>
<dbReference type="HOGENOM" id="CLU_041661_1_0_0"/>
<dbReference type="SUPFAM" id="SSF54523">
    <property type="entry name" value="Pili subunits"/>
    <property type="match status" value="1"/>
</dbReference>
<dbReference type="EMBL" id="CP007139">
    <property type="protein sequence ID" value="AIE83628.1"/>
    <property type="molecule type" value="Genomic_DNA"/>
</dbReference>
<sequence length="319" mass="34420">MRIRNLAFTLIELLVVIAIIAILAAILFPVFAQAKEAAKKTQCVSNTKQTALAGLMYAGDADDILPRHDNNGSCLYGENPCATPDWGDFRFPAGGDVNTGMNVMYFGALQPYIKNIQMSICPQIGATNWASVFSTANQSGVTPPDAGYKKADEPYYYNTMGQMAINMLAIDYGPRGTTGFNQRPGGPRGRLGQVARPAEVFMFVAESAWDWGVSVSNGLGNGAVWPSMPNSPCWSSGAEGWTRYVHNGKSGGYSGDPNLRATLNPNYQGFAVFAFMDGHSKALKFTQAERCTPVPGGGTWAINSSTNASNYYPYWVPDL</sequence>
<dbReference type="AlphaFoldDB" id="A0A068NJ60"/>
<dbReference type="RefSeq" id="WP_025227704.1">
    <property type="nucleotide sequence ID" value="NZ_CP007139.1"/>
</dbReference>
<keyword evidence="2" id="KW-1185">Reference proteome</keyword>
<dbReference type="NCBIfam" id="TIGR02532">
    <property type="entry name" value="IV_pilin_GFxxxE"/>
    <property type="match status" value="1"/>
</dbReference>
<dbReference type="PANTHER" id="PTHR30093:SF2">
    <property type="entry name" value="TYPE II SECRETION SYSTEM PROTEIN H"/>
    <property type="match status" value="1"/>
</dbReference>
<dbReference type="InterPro" id="IPR012902">
    <property type="entry name" value="N_methyl_site"/>
</dbReference>
<evidence type="ECO:0008006" key="3">
    <source>
        <dbReference type="Google" id="ProtNLM"/>
    </source>
</evidence>
<name>A0A068NJ60_FIMGI</name>
<protein>
    <recommendedName>
        <fullName evidence="3">Prepilin-type N-terminal cleavage/methylation domain-containing protein</fullName>
    </recommendedName>
</protein>
<evidence type="ECO:0000313" key="2">
    <source>
        <dbReference type="Proteomes" id="UP000027982"/>
    </source>
</evidence>
<reference evidence="1 2" key="1">
    <citation type="journal article" date="2014" name="PLoS ONE">
        <title>The first complete genome sequence of the class fimbriimonadia in the phylum armatimonadetes.</title>
        <authorList>
            <person name="Hu Z.Y."/>
            <person name="Wang Y.Z."/>
            <person name="Im W.T."/>
            <person name="Wang S.Y."/>
            <person name="Zhao G.P."/>
            <person name="Zheng H.J."/>
            <person name="Quan Z.X."/>
        </authorList>
    </citation>
    <scope>NUCLEOTIDE SEQUENCE [LARGE SCALE GENOMIC DNA]</scope>
    <source>
        <strain evidence="1">Gsoil 348</strain>
    </source>
</reference>
<dbReference type="eggNOG" id="COG2165">
    <property type="taxonomic scope" value="Bacteria"/>
</dbReference>
<dbReference type="Proteomes" id="UP000027982">
    <property type="component" value="Chromosome"/>
</dbReference>
<dbReference type="STRING" id="661478.OP10G_0260"/>
<gene>
    <name evidence="1" type="ORF">OP10G_0260</name>
</gene>
<dbReference type="InterPro" id="IPR045584">
    <property type="entry name" value="Pilin-like"/>
</dbReference>
<evidence type="ECO:0000313" key="1">
    <source>
        <dbReference type="EMBL" id="AIE83628.1"/>
    </source>
</evidence>